<evidence type="ECO:0000313" key="13">
    <source>
        <dbReference type="Proteomes" id="UP000034954"/>
    </source>
</evidence>
<evidence type="ECO:0000256" key="3">
    <source>
        <dbReference type="ARBA" id="ARBA00016337"/>
    </source>
</evidence>
<keyword evidence="4" id="KW-0285">Flavoprotein</keyword>
<evidence type="ECO:0000259" key="11">
    <source>
        <dbReference type="Pfam" id="PF04205"/>
    </source>
</evidence>
<comment type="cofactor">
    <cofactor evidence="1">
        <name>Mg(2+)</name>
        <dbReference type="ChEBI" id="CHEBI:18420"/>
    </cofactor>
</comment>
<keyword evidence="8" id="KW-0460">Magnesium</keyword>
<accession>A0A0M2URY3</accession>
<dbReference type="PANTHER" id="PTHR30040">
    <property type="entry name" value="THIAMINE BIOSYNTHESIS LIPOPROTEIN APBE"/>
    <property type="match status" value="1"/>
</dbReference>
<dbReference type="InterPro" id="IPR003374">
    <property type="entry name" value="ApbE-like_sf"/>
</dbReference>
<comment type="catalytic activity">
    <reaction evidence="10">
        <text>L-threonyl-[protein] + FAD = FMN-L-threonyl-[protein] + AMP + H(+)</text>
        <dbReference type="Rhea" id="RHEA:36847"/>
        <dbReference type="Rhea" id="RHEA-COMP:11060"/>
        <dbReference type="Rhea" id="RHEA-COMP:11061"/>
        <dbReference type="ChEBI" id="CHEBI:15378"/>
        <dbReference type="ChEBI" id="CHEBI:30013"/>
        <dbReference type="ChEBI" id="CHEBI:57692"/>
        <dbReference type="ChEBI" id="CHEBI:74257"/>
        <dbReference type="ChEBI" id="CHEBI:456215"/>
        <dbReference type="EC" id="2.7.1.180"/>
    </reaction>
</comment>
<proteinExistence type="predicted"/>
<name>A0A0M2URY3_9BACT</name>
<evidence type="ECO:0000256" key="2">
    <source>
        <dbReference type="ARBA" id="ARBA00011955"/>
    </source>
</evidence>
<evidence type="ECO:0000256" key="1">
    <source>
        <dbReference type="ARBA" id="ARBA00001946"/>
    </source>
</evidence>
<evidence type="ECO:0000256" key="10">
    <source>
        <dbReference type="ARBA" id="ARBA00048540"/>
    </source>
</evidence>
<keyword evidence="12" id="KW-0449">Lipoprotein</keyword>
<keyword evidence="5" id="KW-0808">Transferase</keyword>
<dbReference type="SUPFAM" id="SSF143631">
    <property type="entry name" value="ApbE-like"/>
    <property type="match status" value="1"/>
</dbReference>
<sequence>MTMKRYLFSLLLLWSILLFSRLSSGQSFLEEGEPPENYQLQVFMEEDEAIAKVFDGCDQIESEVLTLTPEGLEYFKRFLKRPDIESTFEVFIGKKGPVTDRYAIITEEMGCFHPITWILSANTEGKVLDVAVMIYRESRGQEVSRKRFLKQFEGKSLKDPFSTNKDIIKITGATTSVQAVCRGVKKMLAFIHEFYINKNPDSASLAHRMSPDEVRAARITHRQLFTTARVIEGVKAVIAAEADSERQFFSLATKAFNEIERIEWLFRKELQTMNKVAAKTAFACNEEVFAVMKRCYHYGVITEGGFDVTVAPLLEQWGIYRGKPKEVKADKLEAIIPAVSYKNIKALDDDRTISFAHKKTQIDLGPVIKGYAIDKALEIFRNSGVTNVCMNYGSMSRMFNAPSGKDAWKVGIPHPVREDTIVGALHLVNQGVAFLGDYSKYPAIQDKFSMHLVDPRTGRPSANENLAVIVGAPTAEEAGVAATVLFMKDTKEREKLATVFPGAEWLVVSDKPQNSLVFDGSPGMMKRFMRGEEKSFKYGRGAGCSFSP</sequence>
<dbReference type="Pfam" id="PF02424">
    <property type="entry name" value="ApbE"/>
    <property type="match status" value="1"/>
</dbReference>
<evidence type="ECO:0000256" key="7">
    <source>
        <dbReference type="ARBA" id="ARBA00022827"/>
    </source>
</evidence>
<dbReference type="Gene3D" id="3.10.520.10">
    <property type="entry name" value="ApbE-like domains"/>
    <property type="match status" value="1"/>
</dbReference>
<dbReference type="GO" id="GO:0016020">
    <property type="term" value="C:membrane"/>
    <property type="evidence" value="ECO:0007669"/>
    <property type="project" value="InterPro"/>
</dbReference>
<feature type="domain" description="FMN-binding" evidence="11">
    <location>
        <begin position="114"/>
        <end position="188"/>
    </location>
</feature>
<dbReference type="Pfam" id="PF04205">
    <property type="entry name" value="FMN_bind"/>
    <property type="match status" value="1"/>
</dbReference>
<keyword evidence="6" id="KW-0479">Metal-binding</keyword>
<reference evidence="12 13" key="1">
    <citation type="journal article" date="2013" name="BMC Microbiol.">
        <title>Identification of the type II cytochrome c maturation pathway in anammox bacteria by comparative genomics.</title>
        <authorList>
            <person name="Ferousi C."/>
            <person name="Speth D.R."/>
            <person name="Reimann J."/>
            <person name="Op den Camp H.J."/>
            <person name="Allen J.W."/>
            <person name="Keltjens J.T."/>
            <person name="Jetten M.S."/>
        </authorList>
    </citation>
    <scope>NUCLEOTIDE SEQUENCE [LARGE SCALE GENOMIC DNA]</scope>
    <source>
        <strain evidence="12">RU1</strain>
    </source>
</reference>
<dbReference type="Proteomes" id="UP000034954">
    <property type="component" value="Unassembled WGS sequence"/>
</dbReference>
<evidence type="ECO:0000256" key="9">
    <source>
        <dbReference type="ARBA" id="ARBA00031306"/>
    </source>
</evidence>
<organism evidence="12 13">
    <name type="scientific">Candidatus Brocadia fulgida</name>
    <dbReference type="NCBI Taxonomy" id="380242"/>
    <lineage>
        <taxon>Bacteria</taxon>
        <taxon>Pseudomonadati</taxon>
        <taxon>Planctomycetota</taxon>
        <taxon>Candidatus Brocadiia</taxon>
        <taxon>Candidatus Brocadiales</taxon>
        <taxon>Candidatus Brocadiaceae</taxon>
        <taxon>Candidatus Brocadia</taxon>
    </lineage>
</organism>
<evidence type="ECO:0000313" key="12">
    <source>
        <dbReference type="EMBL" id="KKO18405.1"/>
    </source>
</evidence>
<evidence type="ECO:0000256" key="4">
    <source>
        <dbReference type="ARBA" id="ARBA00022630"/>
    </source>
</evidence>
<keyword evidence="13" id="KW-1185">Reference proteome</keyword>
<dbReference type="GO" id="GO:0046872">
    <property type="term" value="F:metal ion binding"/>
    <property type="evidence" value="ECO:0007669"/>
    <property type="project" value="UniProtKB-KW"/>
</dbReference>
<dbReference type="EC" id="2.7.1.180" evidence="2"/>
<dbReference type="EMBL" id="LAQJ01000273">
    <property type="protein sequence ID" value="KKO18405.1"/>
    <property type="molecule type" value="Genomic_DNA"/>
</dbReference>
<evidence type="ECO:0000256" key="6">
    <source>
        <dbReference type="ARBA" id="ARBA00022723"/>
    </source>
</evidence>
<evidence type="ECO:0000256" key="5">
    <source>
        <dbReference type="ARBA" id="ARBA00022679"/>
    </source>
</evidence>
<dbReference type="AlphaFoldDB" id="A0A0M2URY3"/>
<dbReference type="GO" id="GO:0010181">
    <property type="term" value="F:FMN binding"/>
    <property type="evidence" value="ECO:0007669"/>
    <property type="project" value="InterPro"/>
</dbReference>
<dbReference type="InterPro" id="IPR007329">
    <property type="entry name" value="FMN-bd"/>
</dbReference>
<dbReference type="PANTHER" id="PTHR30040:SF2">
    <property type="entry name" value="FAD:PROTEIN FMN TRANSFERASE"/>
    <property type="match status" value="1"/>
</dbReference>
<protein>
    <recommendedName>
        <fullName evidence="3">FAD:protein FMN transferase</fullName>
        <ecNumber evidence="2">2.7.1.180</ecNumber>
    </recommendedName>
    <alternativeName>
        <fullName evidence="9">Flavin transferase</fullName>
    </alternativeName>
</protein>
<dbReference type="GO" id="GO:0016740">
    <property type="term" value="F:transferase activity"/>
    <property type="evidence" value="ECO:0007669"/>
    <property type="project" value="UniProtKB-KW"/>
</dbReference>
<keyword evidence="7" id="KW-0274">FAD</keyword>
<gene>
    <name evidence="12" type="ORF">BROFUL_02911</name>
</gene>
<dbReference type="InterPro" id="IPR024932">
    <property type="entry name" value="ApbE"/>
</dbReference>
<evidence type="ECO:0000256" key="8">
    <source>
        <dbReference type="ARBA" id="ARBA00022842"/>
    </source>
</evidence>
<comment type="caution">
    <text evidence="12">The sequence shown here is derived from an EMBL/GenBank/DDBJ whole genome shotgun (WGS) entry which is preliminary data.</text>
</comment>